<dbReference type="Proteomes" id="UP000240505">
    <property type="component" value="Chromosome"/>
</dbReference>
<evidence type="ECO:0000313" key="1">
    <source>
        <dbReference type="EMBL" id="AVR96636.1"/>
    </source>
</evidence>
<organism evidence="1 2">
    <name type="scientific">Pseudoduganella armeniaca</name>
    <dbReference type="NCBI Taxonomy" id="2072590"/>
    <lineage>
        <taxon>Bacteria</taxon>
        <taxon>Pseudomonadati</taxon>
        <taxon>Pseudomonadota</taxon>
        <taxon>Betaproteobacteria</taxon>
        <taxon>Burkholderiales</taxon>
        <taxon>Oxalobacteraceae</taxon>
        <taxon>Telluria group</taxon>
        <taxon>Pseudoduganella</taxon>
    </lineage>
</organism>
<accession>A0A2R4CAH9</accession>
<gene>
    <name evidence="1" type="ORF">C9I28_13735</name>
</gene>
<name>A0A2R4CAH9_9BURK</name>
<reference evidence="1 2" key="1">
    <citation type="submission" date="2018-03" db="EMBL/GenBank/DDBJ databases">
        <title>Massilia armeniaca sp. nov., isolated from desert soil.</title>
        <authorList>
            <person name="Huang H."/>
            <person name="Ren M."/>
        </authorList>
    </citation>
    <scope>NUCLEOTIDE SEQUENCE [LARGE SCALE GENOMIC DNA]</scope>
    <source>
        <strain evidence="1 2">ZMN-3</strain>
    </source>
</reference>
<proteinExistence type="predicted"/>
<keyword evidence="2" id="KW-1185">Reference proteome</keyword>
<protein>
    <submittedName>
        <fullName evidence="1">Uncharacterized protein</fullName>
    </submittedName>
</protein>
<evidence type="ECO:0000313" key="2">
    <source>
        <dbReference type="Proteomes" id="UP000240505"/>
    </source>
</evidence>
<dbReference type="EMBL" id="CP028324">
    <property type="protein sequence ID" value="AVR96636.1"/>
    <property type="molecule type" value="Genomic_DNA"/>
</dbReference>
<sequence>MLAASSVLEELGYGKVIKYRDAPREFSWECALSSSLYQSVGISLLPAMSPLKWSVDIQYVLYSTYVAEQFRKLGLDLGHQGYAPLKGLMVLSFLPARQRWDASESVLYPTLKVSDGGEVKFQEELREIYLAYVAPISAMMTSPDVVARFQLSAEAELTMRDRLPCPRYSVVNKYVSTALLFLEGGHIEDARLTVESGLRAMAEVDVHNRWSEEITARLNILKRHLADLYI</sequence>
<dbReference type="KEGG" id="masz:C9I28_13735"/>
<dbReference type="AlphaFoldDB" id="A0A2R4CAH9"/>